<dbReference type="EMBL" id="JXYQ01000049">
    <property type="protein sequence ID" value="KJA09876.1"/>
    <property type="molecule type" value="Genomic_DNA"/>
</dbReference>
<dbReference type="InterPro" id="IPR038107">
    <property type="entry name" value="Glycos_transf_N_sf"/>
</dbReference>
<keyword evidence="9" id="KW-0448">Lipopolysaccharide biosynthesis</keyword>
<dbReference type="Pfam" id="PF04413">
    <property type="entry name" value="Glycos_transf_N"/>
    <property type="match status" value="1"/>
</dbReference>
<dbReference type="OrthoDB" id="9789797at2"/>
<dbReference type="EC" id="2.4.99.12" evidence="2 9"/>
<evidence type="ECO:0000313" key="12">
    <source>
        <dbReference type="Proteomes" id="UP000032566"/>
    </source>
</evidence>
<keyword evidence="12" id="KW-1185">Reference proteome</keyword>
<dbReference type="GO" id="GO:0009245">
    <property type="term" value="P:lipid A biosynthetic process"/>
    <property type="evidence" value="ECO:0007669"/>
    <property type="project" value="TreeGrafter"/>
</dbReference>
<comment type="similarity">
    <text evidence="9">Belongs to the glycosyltransferase group 1 family.</text>
</comment>
<proteinExistence type="inferred from homology"/>
<dbReference type="PANTHER" id="PTHR42755">
    <property type="entry name" value="3-DEOXY-MANNO-OCTULOSONATE CYTIDYLYLTRANSFERASE"/>
    <property type="match status" value="1"/>
</dbReference>
<dbReference type="Gene3D" id="3.40.50.11720">
    <property type="entry name" value="3-Deoxy-D-manno-octulosonic-acid transferase, N-terminal domain"/>
    <property type="match status" value="1"/>
</dbReference>
<dbReference type="AlphaFoldDB" id="A0A0D7K6A4"/>
<dbReference type="STRING" id="80878.RP29_14255"/>
<comment type="catalytic activity">
    <reaction evidence="6 9">
        <text>lipid IVA (E. coli) + CMP-3-deoxy-beta-D-manno-octulosonate = alpha-Kdo-(2-&gt;6)-lipid IVA (E. coli) + CMP + H(+)</text>
        <dbReference type="Rhea" id="RHEA:28066"/>
        <dbReference type="ChEBI" id="CHEBI:15378"/>
        <dbReference type="ChEBI" id="CHEBI:58603"/>
        <dbReference type="ChEBI" id="CHEBI:60364"/>
        <dbReference type="ChEBI" id="CHEBI:60377"/>
        <dbReference type="ChEBI" id="CHEBI:85987"/>
        <dbReference type="EC" id="2.4.99.12"/>
    </reaction>
</comment>
<evidence type="ECO:0000256" key="6">
    <source>
        <dbReference type="ARBA" id="ARBA00049183"/>
    </source>
</evidence>
<name>A0A0D7K6A4_9BURK</name>
<dbReference type="SUPFAM" id="SSF53756">
    <property type="entry name" value="UDP-Glycosyltransferase/glycogen phosphorylase"/>
    <property type="match status" value="1"/>
</dbReference>
<feature type="active site" description="Proton acceptor" evidence="7">
    <location>
        <position position="73"/>
    </location>
</feature>
<dbReference type="PATRIC" id="fig|80878.5.peg.2640"/>
<dbReference type="PANTHER" id="PTHR42755:SF1">
    <property type="entry name" value="3-DEOXY-D-MANNO-OCTULOSONIC ACID TRANSFERASE, MITOCHONDRIAL-RELATED"/>
    <property type="match status" value="1"/>
</dbReference>
<gene>
    <name evidence="11" type="ORF">RP29_14255</name>
</gene>
<feature type="site" description="Transition state stabilizer" evidence="8">
    <location>
        <position position="219"/>
    </location>
</feature>
<dbReference type="Proteomes" id="UP000032566">
    <property type="component" value="Unassembled WGS sequence"/>
</dbReference>
<comment type="caution">
    <text evidence="11">The sequence shown here is derived from an EMBL/GenBank/DDBJ whole genome shotgun (WGS) entry which is preliminary data.</text>
</comment>
<evidence type="ECO:0000256" key="7">
    <source>
        <dbReference type="PIRSR" id="PIRSR639901-1"/>
    </source>
</evidence>
<dbReference type="GO" id="GO:0009244">
    <property type="term" value="P:lipopolysaccharide core region biosynthetic process"/>
    <property type="evidence" value="ECO:0007669"/>
    <property type="project" value="UniProtKB-UniRule"/>
</dbReference>
<protein>
    <recommendedName>
        <fullName evidence="3 9">3-deoxy-D-manno-octulosonic acid transferase</fullName>
        <shortName evidence="9">Kdo transferase</shortName>
        <ecNumber evidence="2 9">2.4.99.12</ecNumber>
    </recommendedName>
    <alternativeName>
        <fullName evidence="5 9">Lipid IV(A) 3-deoxy-D-manno-octulosonic acid transferase</fullName>
    </alternativeName>
</protein>
<evidence type="ECO:0000256" key="2">
    <source>
        <dbReference type="ARBA" id="ARBA00012621"/>
    </source>
</evidence>
<feature type="site" description="Transition state stabilizer" evidence="8">
    <location>
        <position position="143"/>
    </location>
</feature>
<evidence type="ECO:0000256" key="5">
    <source>
        <dbReference type="ARBA" id="ARBA00031445"/>
    </source>
</evidence>
<dbReference type="InterPro" id="IPR007507">
    <property type="entry name" value="Glycos_transf_N"/>
</dbReference>
<dbReference type="GO" id="GO:0005886">
    <property type="term" value="C:plasma membrane"/>
    <property type="evidence" value="ECO:0007669"/>
    <property type="project" value="UniProtKB-SubCell"/>
</dbReference>
<keyword evidence="4 9" id="KW-0808">Transferase</keyword>
<evidence type="ECO:0000256" key="8">
    <source>
        <dbReference type="PIRSR" id="PIRSR639901-2"/>
    </source>
</evidence>
<evidence type="ECO:0000313" key="11">
    <source>
        <dbReference type="EMBL" id="KJA09876.1"/>
    </source>
</evidence>
<comment type="subcellular location">
    <subcellularLocation>
        <location evidence="9">Cell membrane</location>
    </subcellularLocation>
</comment>
<dbReference type="UniPathway" id="UPA00958"/>
<evidence type="ECO:0000256" key="4">
    <source>
        <dbReference type="ARBA" id="ARBA00022679"/>
    </source>
</evidence>
<reference evidence="11 12" key="1">
    <citation type="submission" date="2014-12" db="EMBL/GenBank/DDBJ databases">
        <title>Isolation of bacteria from lake water.</title>
        <authorList>
            <person name="Sheng K.-Y."/>
            <person name="Chin P.-S."/>
            <person name="Chan K.-G."/>
            <person name="Tan G.S."/>
        </authorList>
    </citation>
    <scope>NUCLEOTIDE SEQUENCE [LARGE SCALE GENOMIC DNA]</scope>
    <source>
        <strain evidence="11 12">KY4</strain>
    </source>
</reference>
<evidence type="ECO:0000256" key="1">
    <source>
        <dbReference type="ARBA" id="ARBA00004713"/>
    </source>
</evidence>
<feature type="domain" description="3-deoxy-D-manno-octulosonic-acid transferase N-terminal" evidence="10">
    <location>
        <begin position="37"/>
        <end position="222"/>
    </location>
</feature>
<accession>A0A0D7K6A4</accession>
<organism evidence="11 12">
    <name type="scientific">Acidovorax temperans</name>
    <dbReference type="NCBI Taxonomy" id="80878"/>
    <lineage>
        <taxon>Bacteria</taxon>
        <taxon>Pseudomonadati</taxon>
        <taxon>Pseudomonadota</taxon>
        <taxon>Betaproteobacteria</taxon>
        <taxon>Burkholderiales</taxon>
        <taxon>Comamonadaceae</taxon>
        <taxon>Acidovorax</taxon>
    </lineage>
</organism>
<dbReference type="Gene3D" id="3.40.50.2000">
    <property type="entry name" value="Glycogen Phosphorylase B"/>
    <property type="match status" value="1"/>
</dbReference>
<dbReference type="GO" id="GO:0043842">
    <property type="term" value="F:Kdo transferase activity"/>
    <property type="evidence" value="ECO:0007669"/>
    <property type="project" value="UniProtKB-EC"/>
</dbReference>
<evidence type="ECO:0000256" key="3">
    <source>
        <dbReference type="ARBA" id="ARBA00019077"/>
    </source>
</evidence>
<dbReference type="RefSeq" id="WP_044399715.1">
    <property type="nucleotide sequence ID" value="NZ_JXYQ01000049.1"/>
</dbReference>
<comment type="pathway">
    <text evidence="1 9">Bacterial outer membrane biogenesis; LPS core biosynthesis.</text>
</comment>
<comment type="function">
    <text evidence="9">Involved in lipopolysaccharide (LPS) biosynthesis. Catalyzes the transfer of 3-deoxy-D-manno-octulosonate (Kdo) residue(s) from CMP-Kdo to lipid IV(A), the tetraacyldisaccharide-1,4'-bisphosphate precursor of lipid A.</text>
</comment>
<dbReference type="InterPro" id="IPR039901">
    <property type="entry name" value="Kdotransferase"/>
</dbReference>
<evidence type="ECO:0000256" key="9">
    <source>
        <dbReference type="RuleBase" id="RU365103"/>
    </source>
</evidence>
<evidence type="ECO:0000259" key="10">
    <source>
        <dbReference type="Pfam" id="PF04413"/>
    </source>
</evidence>
<sequence length="456" mass="49389">MSFARALYSAITWGAQPLLRRKLRRRARAEPGYAVAVHERFGRYAQPLDSLVGHSGMDALGRFVWIHAVSLGETRAAAILLRELRAQLPGMRLLLTHGTATGRAEGEKLLQPGDVQVWLPWDTPGAVARFLRQFRPAMGVLMETEVWPNLIAACQRRGVPLVLANARLNDKSWRGARRLAPLALPAYRALTAVWAQSQADAERLQDLGAPVRGVFGNLKFDVVPEPAQIEMGQRWRMLAGRPVVMLASSREGEEALWLEFFKSKHPVGQTDQAQAASKNIANISLPEVQWLIVPRHPNRFDEVAQLLQDAGLRVARRSAWQGDVPVAADVWLGDSIGEMAAYYTLADVVLLGGSFAPLGGQNLIEAAACGCPVVVGPHTFNFAEATELACEAGAAWRTLGLPAAVDKALALVQHPHDLEKARAAATAFAQAHRGAARATARQVADLLGVAASSAKD</sequence>
<keyword evidence="9" id="KW-1003">Cell membrane</keyword>
<keyword evidence="9" id="KW-0472">Membrane</keyword>